<proteinExistence type="predicted"/>
<dbReference type="EMBL" id="LR796234">
    <property type="protein sequence ID" value="CAB4129399.1"/>
    <property type="molecule type" value="Genomic_DNA"/>
</dbReference>
<feature type="region of interest" description="Disordered" evidence="1">
    <location>
        <begin position="1"/>
        <end position="21"/>
    </location>
</feature>
<reference evidence="2" key="1">
    <citation type="submission" date="2020-04" db="EMBL/GenBank/DDBJ databases">
        <authorList>
            <person name="Chiriac C."/>
            <person name="Salcher M."/>
            <person name="Ghai R."/>
            <person name="Kavagutti S V."/>
        </authorList>
    </citation>
    <scope>NUCLEOTIDE SEQUENCE</scope>
</reference>
<dbReference type="InterPro" id="IPR021739">
    <property type="entry name" value="SaV-like"/>
</dbReference>
<evidence type="ECO:0000313" key="2">
    <source>
        <dbReference type="EMBL" id="CAB4129399.1"/>
    </source>
</evidence>
<protein>
    <submittedName>
        <fullName evidence="2">SaV-like</fullName>
    </submittedName>
</protein>
<accession>A0A6J5LCH1</accession>
<dbReference type="Pfam" id="PF11753">
    <property type="entry name" value="DUF3310"/>
    <property type="match status" value="1"/>
</dbReference>
<sequence length="90" mass="10476">MKRLNDATPAEWDAATNSRGWVPDPVNNPSHYTQGKWEAIEVLEEFFGEDPLLWQVGKYILRHEHKGNSIQDLEKAAWYLNRKINKLKGN</sequence>
<gene>
    <name evidence="2" type="ORF">UFOVP118_39</name>
</gene>
<organism evidence="2">
    <name type="scientific">uncultured Caudovirales phage</name>
    <dbReference type="NCBI Taxonomy" id="2100421"/>
    <lineage>
        <taxon>Viruses</taxon>
        <taxon>Duplodnaviria</taxon>
        <taxon>Heunggongvirae</taxon>
        <taxon>Uroviricota</taxon>
        <taxon>Caudoviricetes</taxon>
        <taxon>Peduoviridae</taxon>
        <taxon>Maltschvirus</taxon>
        <taxon>Maltschvirus maltsch</taxon>
    </lineage>
</organism>
<name>A0A6J5LCH1_9CAUD</name>
<evidence type="ECO:0000256" key="1">
    <source>
        <dbReference type="SAM" id="MobiDB-lite"/>
    </source>
</evidence>